<organism evidence="10 11">
    <name type="scientific">Mobilicoccus pelagius NBRC 104925</name>
    <dbReference type="NCBI Taxonomy" id="1089455"/>
    <lineage>
        <taxon>Bacteria</taxon>
        <taxon>Bacillati</taxon>
        <taxon>Actinomycetota</taxon>
        <taxon>Actinomycetes</taxon>
        <taxon>Micrococcales</taxon>
        <taxon>Dermatophilaceae</taxon>
        <taxon>Mobilicoccus</taxon>
    </lineage>
</organism>
<proteinExistence type="inferred from homology"/>
<dbReference type="GO" id="GO:0005886">
    <property type="term" value="C:plasma membrane"/>
    <property type="evidence" value="ECO:0007669"/>
    <property type="project" value="UniProtKB-SubCell"/>
</dbReference>
<dbReference type="PROSITE" id="PS01307">
    <property type="entry name" value="MOTA"/>
    <property type="match status" value="1"/>
</dbReference>
<evidence type="ECO:0000313" key="11">
    <source>
        <dbReference type="Proteomes" id="UP000004367"/>
    </source>
</evidence>
<dbReference type="EMBL" id="BAFE01000043">
    <property type="protein sequence ID" value="GAB48143.1"/>
    <property type="molecule type" value="Genomic_DNA"/>
</dbReference>
<reference evidence="10 11" key="1">
    <citation type="submission" date="2012-02" db="EMBL/GenBank/DDBJ databases">
        <title>Whole genome shotgun sequence of Mobilicoccus pelagius NBRC 104925.</title>
        <authorList>
            <person name="Yoshida Y."/>
            <person name="Hosoyama A."/>
            <person name="Tsuchikane K."/>
            <person name="Katsumata H."/>
            <person name="Yamazaki S."/>
            <person name="Fujita N."/>
        </authorList>
    </citation>
    <scope>NUCLEOTIDE SEQUENCE [LARGE SCALE GENOMIC DNA]</scope>
    <source>
        <strain evidence="10 11">NBRC 104925</strain>
    </source>
</reference>
<evidence type="ECO:0000256" key="1">
    <source>
        <dbReference type="ARBA" id="ARBA00004651"/>
    </source>
</evidence>
<keyword evidence="4" id="KW-1003">Cell membrane</keyword>
<comment type="subcellular location">
    <subcellularLocation>
        <location evidence="1">Cell membrane</location>
        <topology evidence="1">Multi-pass membrane protein</topology>
    </subcellularLocation>
</comment>
<dbReference type="GO" id="GO:0071978">
    <property type="term" value="P:bacterial-type flagellum-dependent swarming motility"/>
    <property type="evidence" value="ECO:0007669"/>
    <property type="project" value="InterPro"/>
</dbReference>
<keyword evidence="3" id="KW-0813">Transport</keyword>
<evidence type="ECO:0000256" key="5">
    <source>
        <dbReference type="ARBA" id="ARBA00022692"/>
    </source>
</evidence>
<name>H5UQY5_9MICO</name>
<dbReference type="OrthoDB" id="9806929at2"/>
<dbReference type="Proteomes" id="UP000004367">
    <property type="component" value="Unassembled WGS sequence"/>
</dbReference>
<keyword evidence="7 8" id="KW-0472">Membrane</keyword>
<feature type="transmembrane region" description="Helical" evidence="8">
    <location>
        <begin position="34"/>
        <end position="54"/>
    </location>
</feature>
<dbReference type="AlphaFoldDB" id="H5UQY5"/>
<dbReference type="GO" id="GO:0006935">
    <property type="term" value="P:chemotaxis"/>
    <property type="evidence" value="ECO:0007669"/>
    <property type="project" value="InterPro"/>
</dbReference>
<comment type="caution">
    <text evidence="10">The sequence shown here is derived from an EMBL/GenBank/DDBJ whole genome shotgun (WGS) entry which is preliminary data.</text>
</comment>
<accession>H5UQY5</accession>
<feature type="transmembrane region" description="Helical" evidence="8">
    <location>
        <begin position="175"/>
        <end position="201"/>
    </location>
</feature>
<comment type="similarity">
    <text evidence="2">Belongs to the MotA family.</text>
</comment>
<dbReference type="PANTHER" id="PTHR30433">
    <property type="entry name" value="CHEMOTAXIS PROTEIN MOTA"/>
    <property type="match status" value="1"/>
</dbReference>
<keyword evidence="5 8" id="KW-0812">Transmembrane</keyword>
<evidence type="ECO:0000256" key="3">
    <source>
        <dbReference type="ARBA" id="ARBA00022448"/>
    </source>
</evidence>
<sequence>MDKGTLIGVGTTFGAVVATALLDGVSLGHLLEPGALVLIFVGTFGAAAGSLMFTEYKVALAGAKKAFTAKVPDGSGVVDVIVRMADRARREGLLALEDMAREIDDPLLKEGIQMTVDGTDADEIGELLDARIAAKKDRDKVAIGFFEAMGGYAPTIGVVGAVLGLIHALGSLDDVAALGGMIASAFVATMWGVLIANGAWLPIAGKLKRLSQLEVANMEMIVEGVLAVQAGTSPRMVEQKLRSALPNGGQPADGKEAKAA</sequence>
<keyword evidence="11" id="KW-1185">Reference proteome</keyword>
<dbReference type="InterPro" id="IPR000540">
    <property type="entry name" value="Flag_MotA_CS"/>
</dbReference>
<evidence type="ECO:0000256" key="2">
    <source>
        <dbReference type="ARBA" id="ARBA00008038"/>
    </source>
</evidence>
<evidence type="ECO:0000256" key="4">
    <source>
        <dbReference type="ARBA" id="ARBA00022475"/>
    </source>
</evidence>
<evidence type="ECO:0000259" key="9">
    <source>
        <dbReference type="Pfam" id="PF01618"/>
    </source>
</evidence>
<dbReference type="Pfam" id="PF01618">
    <property type="entry name" value="MotA_ExbB"/>
    <property type="match status" value="1"/>
</dbReference>
<gene>
    <name evidence="10" type="primary">motA</name>
    <name evidence="10" type="ORF">MOPEL_060_00600</name>
</gene>
<protein>
    <submittedName>
        <fullName evidence="10">Chemotaxis MotA protein</fullName>
    </submittedName>
</protein>
<feature type="transmembrane region" description="Helical" evidence="8">
    <location>
        <begin position="141"/>
        <end position="169"/>
    </location>
</feature>
<evidence type="ECO:0000256" key="6">
    <source>
        <dbReference type="ARBA" id="ARBA00022989"/>
    </source>
</evidence>
<feature type="domain" description="MotA/TolQ/ExbB proton channel" evidence="9">
    <location>
        <begin position="101"/>
        <end position="220"/>
    </location>
</feature>
<evidence type="ECO:0000313" key="10">
    <source>
        <dbReference type="EMBL" id="GAB48143.1"/>
    </source>
</evidence>
<dbReference type="eggNOG" id="COG1291">
    <property type="taxonomic scope" value="Bacteria"/>
</dbReference>
<dbReference type="InterPro" id="IPR002898">
    <property type="entry name" value="MotA_ExbB_proton_chnl"/>
</dbReference>
<dbReference type="RefSeq" id="WP_009482041.1">
    <property type="nucleotide sequence ID" value="NZ_BAFE01000043.1"/>
</dbReference>
<evidence type="ECO:0000256" key="8">
    <source>
        <dbReference type="SAM" id="Phobius"/>
    </source>
</evidence>
<evidence type="ECO:0000256" key="7">
    <source>
        <dbReference type="ARBA" id="ARBA00023136"/>
    </source>
</evidence>
<dbReference type="InterPro" id="IPR047055">
    <property type="entry name" value="MotA-like"/>
</dbReference>
<dbReference type="STRING" id="1089455.MOPEL_060_00600"/>
<keyword evidence="6 8" id="KW-1133">Transmembrane helix</keyword>